<proteinExistence type="predicted"/>
<reference evidence="3" key="1">
    <citation type="submission" date="2016-10" db="EMBL/GenBank/DDBJ databases">
        <authorList>
            <person name="Varghese N."/>
            <person name="Submissions S."/>
        </authorList>
    </citation>
    <scope>NUCLEOTIDE SEQUENCE [LARGE SCALE GENOMIC DNA]</scope>
    <source>
        <strain evidence="3">DSM 17834</strain>
    </source>
</reference>
<accession>A0A1I5WWR2</accession>
<dbReference type="Gene3D" id="3.40.50.300">
    <property type="entry name" value="P-loop containing nucleotide triphosphate hydrolases"/>
    <property type="match status" value="1"/>
</dbReference>
<protein>
    <submittedName>
        <fullName evidence="2">IstB-like ATP binding protein</fullName>
    </submittedName>
</protein>
<feature type="domain" description="IstB-like ATP-binding" evidence="1">
    <location>
        <begin position="1"/>
        <end position="104"/>
    </location>
</feature>
<name>A0A1I5WWR2_9PSED</name>
<evidence type="ECO:0000313" key="3">
    <source>
        <dbReference type="Proteomes" id="UP000198784"/>
    </source>
</evidence>
<dbReference type="Pfam" id="PF01695">
    <property type="entry name" value="IstB_IS21"/>
    <property type="match status" value="1"/>
</dbReference>
<organism evidence="2 3">
    <name type="scientific">Pseudomonas borbori</name>
    <dbReference type="NCBI Taxonomy" id="289003"/>
    <lineage>
        <taxon>Bacteria</taxon>
        <taxon>Pseudomonadati</taxon>
        <taxon>Pseudomonadota</taxon>
        <taxon>Gammaproteobacteria</taxon>
        <taxon>Pseudomonadales</taxon>
        <taxon>Pseudomonadaceae</taxon>
        <taxon>Pseudomonas</taxon>
    </lineage>
</organism>
<dbReference type="AlphaFoldDB" id="A0A1I5WWR2"/>
<dbReference type="EMBL" id="FOWX01000045">
    <property type="protein sequence ID" value="SFQ24192.1"/>
    <property type="molecule type" value="Genomic_DNA"/>
</dbReference>
<evidence type="ECO:0000313" key="2">
    <source>
        <dbReference type="EMBL" id="SFQ24192.1"/>
    </source>
</evidence>
<sequence>MNMAKLPMHRGLAGFDFSASSADERLVRELASPTFTDTAQNIMLIGGPGHLTTALAVSGITQHGQRVRFYSMVDLVNLLEREKHDGKAGRIAQALLRMDAVILDRSVRPVARCCFTCCPSCTSTPAS</sequence>
<keyword evidence="3" id="KW-1185">Reference proteome</keyword>
<dbReference type="STRING" id="289003.SAMN05216190_14526"/>
<dbReference type="InterPro" id="IPR002611">
    <property type="entry name" value="IstB_ATP-bd"/>
</dbReference>
<dbReference type="InterPro" id="IPR027417">
    <property type="entry name" value="P-loop_NTPase"/>
</dbReference>
<evidence type="ECO:0000259" key="1">
    <source>
        <dbReference type="Pfam" id="PF01695"/>
    </source>
</evidence>
<dbReference type="Proteomes" id="UP000198784">
    <property type="component" value="Unassembled WGS sequence"/>
</dbReference>
<gene>
    <name evidence="2" type="ORF">SAMN05216190_14526</name>
</gene>
<dbReference type="GO" id="GO:0005524">
    <property type="term" value="F:ATP binding"/>
    <property type="evidence" value="ECO:0007669"/>
    <property type="project" value="InterPro"/>
</dbReference>